<evidence type="ECO:0000313" key="4">
    <source>
        <dbReference type="Proteomes" id="UP000064967"/>
    </source>
</evidence>
<dbReference type="RefSeq" id="WP_146646889.1">
    <property type="nucleotide sequence ID" value="NZ_CP012333.1"/>
</dbReference>
<reference evidence="3 4" key="1">
    <citation type="submission" date="2015-08" db="EMBL/GenBank/DDBJ databases">
        <authorList>
            <person name="Babu N.S."/>
            <person name="Beckwith C.J."/>
            <person name="Beseler K.G."/>
            <person name="Brison A."/>
            <person name="Carone J.V."/>
            <person name="Caskin T.P."/>
            <person name="Diamond M."/>
            <person name="Durham M.E."/>
            <person name="Foxe J.M."/>
            <person name="Go M."/>
            <person name="Henderson B.A."/>
            <person name="Jones I.B."/>
            <person name="McGettigan J.A."/>
            <person name="Micheletti S.J."/>
            <person name="Nasrallah M.E."/>
            <person name="Ortiz D."/>
            <person name="Piller C.R."/>
            <person name="Privatt S.R."/>
            <person name="Schneider S.L."/>
            <person name="Sharp S."/>
            <person name="Smith T.C."/>
            <person name="Stanton J.D."/>
            <person name="Ullery H.E."/>
            <person name="Wilson R.J."/>
            <person name="Serrano M.G."/>
            <person name="Buck G."/>
            <person name="Lee V."/>
            <person name="Wang Y."/>
            <person name="Carvalho R."/>
            <person name="Voegtly L."/>
            <person name="Shi R."/>
            <person name="Duckworth R."/>
            <person name="Johnson A."/>
            <person name="Loviza R."/>
            <person name="Walstead R."/>
            <person name="Shah Z."/>
            <person name="Kiflezghi M."/>
            <person name="Wade K."/>
            <person name="Ball S.L."/>
            <person name="Bradley K.W."/>
            <person name="Asai D.J."/>
            <person name="Bowman C.A."/>
            <person name="Russell D.A."/>
            <person name="Pope W.H."/>
            <person name="Jacobs-Sera D."/>
            <person name="Hendrix R.W."/>
            <person name="Hatfull G.F."/>
        </authorList>
    </citation>
    <scope>NUCLEOTIDE SEQUENCE [LARGE SCALE GENOMIC DNA]</scope>
    <source>
        <strain evidence="3 4">DSM 27648</strain>
    </source>
</reference>
<keyword evidence="2" id="KW-0732">Signal</keyword>
<proteinExistence type="predicted"/>
<dbReference type="PROSITE" id="PS51257">
    <property type="entry name" value="PROKAR_LIPOPROTEIN"/>
    <property type="match status" value="1"/>
</dbReference>
<dbReference type="AlphaFoldDB" id="A0A0K1PQP6"/>
<accession>A0A0K1PQP6</accession>
<dbReference type="Proteomes" id="UP000064967">
    <property type="component" value="Chromosome"/>
</dbReference>
<evidence type="ECO:0000313" key="3">
    <source>
        <dbReference type="EMBL" id="AKU95439.1"/>
    </source>
</evidence>
<gene>
    <name evidence="3" type="ORF">AKJ09_02103</name>
</gene>
<organism evidence="3 4">
    <name type="scientific">Labilithrix luteola</name>
    <dbReference type="NCBI Taxonomy" id="1391654"/>
    <lineage>
        <taxon>Bacteria</taxon>
        <taxon>Pseudomonadati</taxon>
        <taxon>Myxococcota</taxon>
        <taxon>Polyangia</taxon>
        <taxon>Polyangiales</taxon>
        <taxon>Labilitrichaceae</taxon>
        <taxon>Labilithrix</taxon>
    </lineage>
</organism>
<sequence>MRIPFFVAVTSLASLLALAVACSSSTTTVVSGDAGDEEAEASVKDAGKDSSTKDSSTTDKDSSTGSPDDACFAMAKDKCGECCATNHEDGYTVVLEAVLKCACEGTSPACATECGDTVCKDPNSTSVPQACSDCLNTSIAQGGKCVQAVGTACQASEPCMTWQNDCVAHCK</sequence>
<feature type="chain" id="PRO_5005466423" evidence="2">
    <location>
        <begin position="20"/>
        <end position="171"/>
    </location>
</feature>
<dbReference type="KEGG" id="llu:AKJ09_02103"/>
<feature type="region of interest" description="Disordered" evidence="1">
    <location>
        <begin position="28"/>
        <end position="66"/>
    </location>
</feature>
<evidence type="ECO:0000256" key="1">
    <source>
        <dbReference type="SAM" id="MobiDB-lite"/>
    </source>
</evidence>
<evidence type="ECO:0000256" key="2">
    <source>
        <dbReference type="SAM" id="SignalP"/>
    </source>
</evidence>
<dbReference type="EMBL" id="CP012333">
    <property type="protein sequence ID" value="AKU95439.1"/>
    <property type="molecule type" value="Genomic_DNA"/>
</dbReference>
<feature type="signal peptide" evidence="2">
    <location>
        <begin position="1"/>
        <end position="19"/>
    </location>
</feature>
<keyword evidence="4" id="KW-1185">Reference proteome</keyword>
<protein>
    <submittedName>
        <fullName evidence="3">Uncharacterized protein</fullName>
    </submittedName>
</protein>
<name>A0A0K1PQP6_9BACT</name>
<feature type="compositionally biased region" description="Basic and acidic residues" evidence="1">
    <location>
        <begin position="41"/>
        <end position="62"/>
    </location>
</feature>